<organism evidence="2 3">
    <name type="scientific">Alternaria alternata</name>
    <name type="common">Alternaria rot fungus</name>
    <name type="synonym">Torula alternata</name>
    <dbReference type="NCBI Taxonomy" id="5599"/>
    <lineage>
        <taxon>Eukaryota</taxon>
        <taxon>Fungi</taxon>
        <taxon>Dikarya</taxon>
        <taxon>Ascomycota</taxon>
        <taxon>Pezizomycotina</taxon>
        <taxon>Dothideomycetes</taxon>
        <taxon>Pleosporomycetidae</taxon>
        <taxon>Pleosporales</taxon>
        <taxon>Pleosporineae</taxon>
        <taxon>Pleosporaceae</taxon>
        <taxon>Alternaria</taxon>
        <taxon>Alternaria sect. Alternaria</taxon>
        <taxon>Alternaria alternata complex</taxon>
    </lineage>
</organism>
<keyword evidence="1" id="KW-0812">Transmembrane</keyword>
<accession>A0A177DMH4</accession>
<proteinExistence type="predicted"/>
<dbReference type="EMBL" id="KV441479">
    <property type="protein sequence ID" value="OAG20351.1"/>
    <property type="molecule type" value="Genomic_DNA"/>
</dbReference>
<dbReference type="KEGG" id="aalt:CC77DRAFT_1020856"/>
<dbReference type="VEuPathDB" id="FungiDB:CC77DRAFT_1020856"/>
<evidence type="ECO:0000313" key="3">
    <source>
        <dbReference type="Proteomes" id="UP000077248"/>
    </source>
</evidence>
<dbReference type="Proteomes" id="UP000077248">
    <property type="component" value="Unassembled WGS sequence"/>
</dbReference>
<evidence type="ECO:0000256" key="1">
    <source>
        <dbReference type="SAM" id="Phobius"/>
    </source>
</evidence>
<gene>
    <name evidence="2" type="ORF">CC77DRAFT_1020856</name>
</gene>
<dbReference type="GeneID" id="29110742"/>
<keyword evidence="1" id="KW-1133">Transmembrane helix</keyword>
<keyword evidence="3" id="KW-1185">Reference proteome</keyword>
<name>A0A177DMH4_ALTAL</name>
<feature type="transmembrane region" description="Helical" evidence="1">
    <location>
        <begin position="6"/>
        <end position="25"/>
    </location>
</feature>
<keyword evidence="1" id="KW-0472">Membrane</keyword>
<protein>
    <submittedName>
        <fullName evidence="2">Uncharacterized protein</fullName>
    </submittedName>
</protein>
<sequence length="107" mass="11814">MSTQALGQRAIWVGFFFAVLLRHCAQKRSRSRSAMHLGYGSLIPVYDCCLSGPAAKAERDRRTHCNKSHADSGSCTSLPHESTGSSLAFLHGLRRPQIPIQFPALWC</sequence>
<dbReference type="RefSeq" id="XP_018385772.1">
    <property type="nucleotide sequence ID" value="XM_018525148.1"/>
</dbReference>
<dbReference type="AlphaFoldDB" id="A0A177DMH4"/>
<reference evidence="2 3" key="1">
    <citation type="submission" date="2016-05" db="EMBL/GenBank/DDBJ databases">
        <title>Comparative analysis of secretome profiles of manganese(II)-oxidizing ascomycete fungi.</title>
        <authorList>
            <consortium name="DOE Joint Genome Institute"/>
            <person name="Zeiner C.A."/>
            <person name="Purvine S.O."/>
            <person name="Zink E.M."/>
            <person name="Wu S."/>
            <person name="Pasa-Tolic L."/>
            <person name="Chaput D.L."/>
            <person name="Haridas S."/>
            <person name="Grigoriev I.V."/>
            <person name="Santelli C.M."/>
            <person name="Hansel C.M."/>
        </authorList>
    </citation>
    <scope>NUCLEOTIDE SEQUENCE [LARGE SCALE GENOMIC DNA]</scope>
    <source>
        <strain evidence="2 3">SRC1lrK2f</strain>
    </source>
</reference>
<evidence type="ECO:0000313" key="2">
    <source>
        <dbReference type="EMBL" id="OAG20351.1"/>
    </source>
</evidence>